<evidence type="ECO:0000313" key="2">
    <source>
        <dbReference type="EMBL" id="MET3586388.1"/>
    </source>
</evidence>
<keyword evidence="1" id="KW-1133">Transmembrane helix</keyword>
<evidence type="ECO:0000256" key="1">
    <source>
        <dbReference type="SAM" id="Phobius"/>
    </source>
</evidence>
<keyword evidence="1" id="KW-0812">Transmembrane</keyword>
<keyword evidence="1" id="KW-0472">Membrane</keyword>
<comment type="caution">
    <text evidence="2">The sequence shown here is derived from an EMBL/GenBank/DDBJ whole genome shotgun (WGS) entry which is preliminary data.</text>
</comment>
<evidence type="ECO:0000313" key="3">
    <source>
        <dbReference type="Proteomes" id="UP001549031"/>
    </source>
</evidence>
<sequence length="29" mass="2834">MDKKTTNGAVWFIGGAVATLAALGLGTVA</sequence>
<name>A0ABV2H761_9HYPH</name>
<dbReference type="Proteomes" id="UP001549031">
    <property type="component" value="Unassembled WGS sequence"/>
</dbReference>
<keyword evidence="3" id="KW-1185">Reference proteome</keyword>
<gene>
    <name evidence="2" type="ORF">ABID21_002506</name>
</gene>
<organism evidence="2 3">
    <name type="scientific">Pseudorhizobium tarimense</name>
    <dbReference type="NCBI Taxonomy" id="1079109"/>
    <lineage>
        <taxon>Bacteria</taxon>
        <taxon>Pseudomonadati</taxon>
        <taxon>Pseudomonadota</taxon>
        <taxon>Alphaproteobacteria</taxon>
        <taxon>Hyphomicrobiales</taxon>
        <taxon>Rhizobiaceae</taxon>
        <taxon>Rhizobium/Agrobacterium group</taxon>
        <taxon>Pseudorhizobium</taxon>
    </lineage>
</organism>
<feature type="transmembrane region" description="Helical" evidence="1">
    <location>
        <begin position="9"/>
        <end position="28"/>
    </location>
</feature>
<accession>A0ABV2H761</accession>
<reference evidence="2 3" key="1">
    <citation type="submission" date="2024-06" db="EMBL/GenBank/DDBJ databases">
        <title>Genomic Encyclopedia of Type Strains, Phase IV (KMG-IV): sequencing the most valuable type-strain genomes for metagenomic binning, comparative biology and taxonomic classification.</title>
        <authorList>
            <person name="Goeker M."/>
        </authorList>
    </citation>
    <scope>NUCLEOTIDE SEQUENCE [LARGE SCALE GENOMIC DNA]</scope>
    <source>
        <strain evidence="2 3">DSM 105042</strain>
    </source>
</reference>
<protein>
    <submittedName>
        <fullName evidence="2">Uncharacterized protein</fullName>
    </submittedName>
</protein>
<dbReference type="EMBL" id="JBEPLJ010000009">
    <property type="protein sequence ID" value="MET3586388.1"/>
    <property type="molecule type" value="Genomic_DNA"/>
</dbReference>
<proteinExistence type="predicted"/>